<feature type="domain" description="Non-reducing end beta-L-arabinofuranosidase-like GH127 catalytic" evidence="1">
    <location>
        <begin position="25"/>
        <end position="407"/>
    </location>
</feature>
<dbReference type="PANTHER" id="PTHR43465:SF2">
    <property type="entry name" value="DUF1680 DOMAIN PROTEIN (AFU_ORTHOLOGUE AFUA_1G08910)"/>
    <property type="match status" value="1"/>
</dbReference>
<keyword evidence="5" id="KW-1185">Reference proteome</keyword>
<evidence type="ECO:0000313" key="5">
    <source>
        <dbReference type="Proteomes" id="UP000317371"/>
    </source>
</evidence>
<gene>
    <name evidence="4" type="ORF">FKZ61_02730</name>
</gene>
<dbReference type="GO" id="GO:0005975">
    <property type="term" value="P:carbohydrate metabolic process"/>
    <property type="evidence" value="ECO:0007669"/>
    <property type="project" value="InterPro"/>
</dbReference>
<dbReference type="OrthoDB" id="9757939at2"/>
<dbReference type="InterPro" id="IPR008928">
    <property type="entry name" value="6-hairpin_glycosidase_sf"/>
</dbReference>
<feature type="domain" description="Non-reducing end beta-L-arabinofuranosidase-like GH127 C-terminal" evidence="3">
    <location>
        <begin position="512"/>
        <end position="629"/>
    </location>
</feature>
<dbReference type="Pfam" id="PF07944">
    <property type="entry name" value="Beta-AFase-like_GH127_cat"/>
    <property type="match status" value="1"/>
</dbReference>
<dbReference type="SUPFAM" id="SSF48208">
    <property type="entry name" value="Six-hairpin glycosidases"/>
    <property type="match status" value="1"/>
</dbReference>
<dbReference type="InterPro" id="IPR049049">
    <property type="entry name" value="Beta-AFase-like_GH127_C"/>
</dbReference>
<dbReference type="InterPro" id="IPR049046">
    <property type="entry name" value="Beta-AFase-like_GH127_middle"/>
</dbReference>
<name>A0A540VKQ4_9CHLR</name>
<evidence type="ECO:0000259" key="2">
    <source>
        <dbReference type="Pfam" id="PF20736"/>
    </source>
</evidence>
<proteinExistence type="predicted"/>
<evidence type="ECO:0000259" key="1">
    <source>
        <dbReference type="Pfam" id="PF07944"/>
    </source>
</evidence>
<dbReference type="Pfam" id="PF20737">
    <property type="entry name" value="Glyco_hydro127C"/>
    <property type="match status" value="1"/>
</dbReference>
<organism evidence="4 5">
    <name type="scientific">Litorilinea aerophila</name>
    <dbReference type="NCBI Taxonomy" id="1204385"/>
    <lineage>
        <taxon>Bacteria</taxon>
        <taxon>Bacillati</taxon>
        <taxon>Chloroflexota</taxon>
        <taxon>Caldilineae</taxon>
        <taxon>Caldilineales</taxon>
        <taxon>Caldilineaceae</taxon>
        <taxon>Litorilinea</taxon>
    </lineage>
</organism>
<dbReference type="InterPro" id="IPR049174">
    <property type="entry name" value="Beta-AFase-like"/>
</dbReference>
<accession>A0A540VKQ4</accession>
<evidence type="ECO:0000313" key="4">
    <source>
        <dbReference type="EMBL" id="TQE97350.1"/>
    </source>
</evidence>
<comment type="caution">
    <text evidence="4">The sequence shown here is derived from an EMBL/GenBank/DDBJ whole genome shotgun (WGS) entry which is preliminary data.</text>
</comment>
<dbReference type="InParanoid" id="A0A540VKQ4"/>
<dbReference type="InterPro" id="IPR012878">
    <property type="entry name" value="Beta-AFase-like_GH127_cat"/>
</dbReference>
<dbReference type="AlphaFoldDB" id="A0A540VKQ4"/>
<feature type="domain" description="Non-reducing end beta-L-arabinofuranosidase-like GH127 middle" evidence="2">
    <location>
        <begin position="419"/>
        <end position="509"/>
    </location>
</feature>
<keyword evidence="4" id="KW-0378">Hydrolase</keyword>
<protein>
    <submittedName>
        <fullName evidence="4">Glycoside hydrolase family 127 protein</fullName>
    </submittedName>
</protein>
<dbReference type="GO" id="GO:0016787">
    <property type="term" value="F:hydrolase activity"/>
    <property type="evidence" value="ECO:0007669"/>
    <property type="project" value="UniProtKB-KW"/>
</dbReference>
<reference evidence="4 5" key="1">
    <citation type="submission" date="2019-06" db="EMBL/GenBank/DDBJ databases">
        <title>Genome sequence of Litorilinea aerophila BAA-2444.</title>
        <authorList>
            <person name="Maclea K.S."/>
            <person name="Maurais E.G."/>
            <person name="Iannazzi L.C."/>
        </authorList>
    </citation>
    <scope>NUCLEOTIDE SEQUENCE [LARGE SCALE GENOMIC DNA]</scope>
    <source>
        <strain evidence="4 5">ATCC BAA-2444</strain>
    </source>
</reference>
<dbReference type="Pfam" id="PF20736">
    <property type="entry name" value="Glyco_hydro127M"/>
    <property type="match status" value="1"/>
</dbReference>
<evidence type="ECO:0000259" key="3">
    <source>
        <dbReference type="Pfam" id="PF20737"/>
    </source>
</evidence>
<dbReference type="Proteomes" id="UP000317371">
    <property type="component" value="Unassembled WGS sequence"/>
</dbReference>
<sequence length="632" mass="70578">MALGPVDTTRSPYARWKTIPLESFTLGEGFWAHKQDVNHRVSLHHGFEQLEKFGNFNNLLLAAGKGEGSYRTPVFMDSDVYKWLEAVAYQLAQGPDSSLSEKADYAIRLIQEAQAPDGYLNSYWQVVEPERRWADLQHGHELYCAGHLFQAAVAYHRATGDDRLLNVSRRFADYIDSVFGPGKRAGTPGHPEIEMALVELYRETGERRYLDLACYFVDQRGRGLLGGHRLGSPAYYQDHVPVREATTVEGHAVRQLYLTAGVTDIYLETGEQALFDALLRQWHDMVSRKLFITGGVGSQHAGEAFGEPYELPNERCYCETCAQIASIMWNWRMLLATGEARYADLMERTLYNGFLSGVSLDGRRYFYVNPLLSHGQEPWMGRKHIVRPEWHGCACCPPNVMRMLSAIGHYFASADESGVQIHQYAAGTLNLPTLRLRLETEYPWQGAVHLTVEEAAGHEQSLSLRIPGWCTAPSLQVNGADAPASRADGYWTVTRVWQAGDQLHLSLPMAPTLVAGHPRVDATRGSVAIQRGPLVYCLEQADHDPAVDLHDVAIEPDAPLQASWRGDLLEGVMVVQTQGKLLDPKPWGDALYRPLAESQTPVRSPVALTAVPYYAWANRGPGVMRVWIPRAG</sequence>
<dbReference type="RefSeq" id="WP_141608543.1">
    <property type="nucleotide sequence ID" value="NZ_VIGC02000003.1"/>
</dbReference>
<dbReference type="PANTHER" id="PTHR43465">
    <property type="entry name" value="DUF1680 DOMAIN PROTEIN (AFU_ORTHOLOGUE AFUA_1G08910)"/>
    <property type="match status" value="1"/>
</dbReference>
<dbReference type="EMBL" id="VIGC01000003">
    <property type="protein sequence ID" value="TQE97350.1"/>
    <property type="molecule type" value="Genomic_DNA"/>
</dbReference>